<feature type="transmembrane region" description="Helical" evidence="1">
    <location>
        <begin position="81"/>
        <end position="100"/>
    </location>
</feature>
<keyword evidence="1" id="KW-0812">Transmembrane</keyword>
<organism evidence="2 3">
    <name type="scientific">Leptosia nina</name>
    <dbReference type="NCBI Taxonomy" id="320188"/>
    <lineage>
        <taxon>Eukaryota</taxon>
        <taxon>Metazoa</taxon>
        <taxon>Ecdysozoa</taxon>
        <taxon>Arthropoda</taxon>
        <taxon>Hexapoda</taxon>
        <taxon>Insecta</taxon>
        <taxon>Pterygota</taxon>
        <taxon>Neoptera</taxon>
        <taxon>Endopterygota</taxon>
        <taxon>Lepidoptera</taxon>
        <taxon>Glossata</taxon>
        <taxon>Ditrysia</taxon>
        <taxon>Papilionoidea</taxon>
        <taxon>Pieridae</taxon>
        <taxon>Pierinae</taxon>
        <taxon>Leptosia</taxon>
    </lineage>
</organism>
<reference evidence="2 3" key="1">
    <citation type="submission" date="2023-11" db="EMBL/GenBank/DDBJ databases">
        <authorList>
            <person name="Okamura Y."/>
        </authorList>
    </citation>
    <scope>NUCLEOTIDE SEQUENCE [LARGE SCALE GENOMIC DNA]</scope>
</reference>
<feature type="transmembrane region" description="Helical" evidence="1">
    <location>
        <begin position="112"/>
        <end position="140"/>
    </location>
</feature>
<sequence length="274" mass="31026">MGATKKYFKNQFQIQKFKFEYEDVSDFYLGCFQRSTSCIPLLLMRTLLFFGSVAIVVAALVMNVERGRGGYWPIYLTNWGIFTMMICTGFAFIISLVASIKGSLGTEVSFRLPWYVTVYWVLYNAAISMAVFVTIFYWAFLSGARYSDENQDSEFAPNKVLDIFIHAVNSVVMLLLLLTSRQPVYILHFYIAIIVPLVYMIFSVIYWAAGGLSPRGNPYIYAMLDWSRPGVALIAVALSAALLIVVHILISLLALGRDALAKLYRKDKSFTFSQ</sequence>
<evidence type="ECO:0008006" key="4">
    <source>
        <dbReference type="Google" id="ProtNLM"/>
    </source>
</evidence>
<dbReference type="AlphaFoldDB" id="A0AAV1IVR6"/>
<name>A0AAV1IVR6_9NEOP</name>
<dbReference type="PANTHER" id="PTHR12242:SF49">
    <property type="entry name" value="HEADBUTT, ISOFORM E"/>
    <property type="match status" value="1"/>
</dbReference>
<dbReference type="GO" id="GO:0016020">
    <property type="term" value="C:membrane"/>
    <property type="evidence" value="ECO:0007669"/>
    <property type="project" value="TreeGrafter"/>
</dbReference>
<feature type="transmembrane region" description="Helical" evidence="1">
    <location>
        <begin position="185"/>
        <end position="209"/>
    </location>
</feature>
<gene>
    <name evidence="2" type="ORF">LNINA_LOCUS280</name>
</gene>
<feature type="transmembrane region" description="Helical" evidence="1">
    <location>
        <begin position="42"/>
        <end position="61"/>
    </location>
</feature>
<evidence type="ECO:0000256" key="1">
    <source>
        <dbReference type="SAM" id="Phobius"/>
    </source>
</evidence>
<dbReference type="Pfam" id="PF21534">
    <property type="entry name" value="Rost"/>
    <property type="match status" value="1"/>
</dbReference>
<keyword evidence="1" id="KW-0472">Membrane</keyword>
<evidence type="ECO:0000313" key="3">
    <source>
        <dbReference type="Proteomes" id="UP001497472"/>
    </source>
</evidence>
<feature type="transmembrane region" description="Helical" evidence="1">
    <location>
        <begin position="160"/>
        <end position="178"/>
    </location>
</feature>
<dbReference type="InterPro" id="IPR049352">
    <property type="entry name" value="Rost"/>
</dbReference>
<keyword evidence="3" id="KW-1185">Reference proteome</keyword>
<accession>A0AAV1IVR6</accession>
<comment type="caution">
    <text evidence="2">The sequence shown here is derived from an EMBL/GenBank/DDBJ whole genome shotgun (WGS) entry which is preliminary data.</text>
</comment>
<proteinExistence type="predicted"/>
<dbReference type="Proteomes" id="UP001497472">
    <property type="component" value="Unassembled WGS sequence"/>
</dbReference>
<keyword evidence="1" id="KW-1133">Transmembrane helix</keyword>
<protein>
    <recommendedName>
        <fullName evidence="4">Protein rolling stone-like</fullName>
    </recommendedName>
</protein>
<dbReference type="EMBL" id="CAVLEF010000001">
    <property type="protein sequence ID" value="CAK1540210.1"/>
    <property type="molecule type" value="Genomic_DNA"/>
</dbReference>
<feature type="transmembrane region" description="Helical" evidence="1">
    <location>
        <begin position="229"/>
        <end position="256"/>
    </location>
</feature>
<dbReference type="PANTHER" id="PTHR12242">
    <property type="entry name" value="OS02G0130600 PROTEIN-RELATED"/>
    <property type="match status" value="1"/>
</dbReference>
<evidence type="ECO:0000313" key="2">
    <source>
        <dbReference type="EMBL" id="CAK1540210.1"/>
    </source>
</evidence>